<dbReference type="AlphaFoldDB" id="A0A8H5G4V2"/>
<keyword evidence="2" id="KW-1133">Transmembrane helix</keyword>
<dbReference type="OrthoDB" id="9995434at2759"/>
<comment type="caution">
    <text evidence="4">The sequence shown here is derived from an EMBL/GenBank/DDBJ whole genome shotgun (WGS) entry which is preliminary data.</text>
</comment>
<dbReference type="Gene3D" id="3.90.230.10">
    <property type="entry name" value="Creatinase/methionine aminopeptidase superfamily"/>
    <property type="match status" value="1"/>
</dbReference>
<dbReference type="PANTHER" id="PTHR46112">
    <property type="entry name" value="AMINOPEPTIDASE"/>
    <property type="match status" value="1"/>
</dbReference>
<dbReference type="Proteomes" id="UP000559027">
    <property type="component" value="Unassembled WGS sequence"/>
</dbReference>
<dbReference type="Gene3D" id="3.40.350.10">
    <property type="entry name" value="Creatinase/prolidase N-terminal domain"/>
    <property type="match status" value="1"/>
</dbReference>
<dbReference type="Pfam" id="PF00557">
    <property type="entry name" value="Peptidase_M24"/>
    <property type="match status" value="1"/>
</dbReference>
<feature type="compositionally biased region" description="Basic and acidic residues" evidence="1">
    <location>
        <begin position="1"/>
        <end position="11"/>
    </location>
</feature>
<gene>
    <name evidence="4" type="ORF">D9756_001695</name>
</gene>
<organism evidence="4 5">
    <name type="scientific">Leucocoprinus leucothites</name>
    <dbReference type="NCBI Taxonomy" id="201217"/>
    <lineage>
        <taxon>Eukaryota</taxon>
        <taxon>Fungi</taxon>
        <taxon>Dikarya</taxon>
        <taxon>Basidiomycota</taxon>
        <taxon>Agaricomycotina</taxon>
        <taxon>Agaricomycetes</taxon>
        <taxon>Agaricomycetidae</taxon>
        <taxon>Agaricales</taxon>
        <taxon>Agaricineae</taxon>
        <taxon>Agaricaceae</taxon>
        <taxon>Leucocoprinus</taxon>
    </lineage>
</organism>
<dbReference type="InterPro" id="IPR036005">
    <property type="entry name" value="Creatinase/aminopeptidase-like"/>
</dbReference>
<dbReference type="PANTHER" id="PTHR46112:SF2">
    <property type="entry name" value="XAA-PRO AMINOPEPTIDASE P-RELATED"/>
    <property type="match status" value="1"/>
</dbReference>
<protein>
    <recommendedName>
        <fullName evidence="3">Peptidase M24 domain-containing protein</fullName>
    </recommendedName>
</protein>
<feature type="domain" description="Peptidase M24" evidence="3">
    <location>
        <begin position="266"/>
        <end position="466"/>
    </location>
</feature>
<keyword evidence="2" id="KW-0812">Transmembrane</keyword>
<reference evidence="4 5" key="1">
    <citation type="journal article" date="2020" name="ISME J.">
        <title>Uncovering the hidden diversity of litter-decomposition mechanisms in mushroom-forming fungi.</title>
        <authorList>
            <person name="Floudas D."/>
            <person name="Bentzer J."/>
            <person name="Ahren D."/>
            <person name="Johansson T."/>
            <person name="Persson P."/>
            <person name="Tunlid A."/>
        </authorList>
    </citation>
    <scope>NUCLEOTIDE SEQUENCE [LARGE SCALE GENOMIC DNA]</scope>
    <source>
        <strain evidence="4 5">CBS 146.42</strain>
    </source>
</reference>
<accession>A0A8H5G4V2</accession>
<evidence type="ECO:0000256" key="1">
    <source>
        <dbReference type="SAM" id="MobiDB-lite"/>
    </source>
</evidence>
<dbReference type="InterPro" id="IPR029149">
    <property type="entry name" value="Creatin/AminoP/Spt16_N"/>
</dbReference>
<keyword evidence="2" id="KW-0472">Membrane</keyword>
<keyword evidence="5" id="KW-1185">Reference proteome</keyword>
<evidence type="ECO:0000313" key="4">
    <source>
        <dbReference type="EMBL" id="KAF5358504.1"/>
    </source>
</evidence>
<proteinExistence type="predicted"/>
<evidence type="ECO:0000256" key="2">
    <source>
        <dbReference type="SAM" id="Phobius"/>
    </source>
</evidence>
<dbReference type="SUPFAM" id="SSF55920">
    <property type="entry name" value="Creatinase/aminopeptidase"/>
    <property type="match status" value="1"/>
</dbReference>
<evidence type="ECO:0000313" key="5">
    <source>
        <dbReference type="Proteomes" id="UP000559027"/>
    </source>
</evidence>
<dbReference type="InterPro" id="IPR050659">
    <property type="entry name" value="Peptidase_M24B"/>
</dbReference>
<feature type="transmembrane region" description="Helical" evidence="2">
    <location>
        <begin position="41"/>
        <end position="61"/>
    </location>
</feature>
<feature type="region of interest" description="Disordered" evidence="1">
    <location>
        <begin position="1"/>
        <end position="32"/>
    </location>
</feature>
<sequence>MVQFDAEKKGNLLEPQLQLHEDPNSGSTDASRRTTRRYNMALLLHYLLCLVFFLHVGLGIGKGPAFSKYYNDSMKKFFRAYPTYTSPVHPCTSTVPPISEKEFGSRQLSLAKALVVLNAEAYIAEPGAQTQFFGNFSNVDWKLSERPLFLIITPGQNPVENTTVAEVSVLTPKFEATRARLLNIPFVKRYIEWAEEEDPYAVAAEALGLFSKDSSLKGKNIFIDNSARHFHYDGFKGALAGIDISVSSAPFQVNQLREHKSNAEIEIMKCASEATLLAIRHVHKQMRLGMRESEARNMMSVALSQIGLSQGGCLTLFGENAALPHGSGTDKALGPTDFALFDCTATLHGYWSDVTRTVALPSSQISSRHLNVWRSVEQAQNWAKLAAREGANARSVDKTARAAFLDDLSGYFTHRLGHGIGLEGHEQPYLNGGSKAVLQHGHAFSIEPGIYIEGEVGVRLEDCAYIGDQGNSIYLTEGAGGPSTSPWEP</sequence>
<dbReference type="InterPro" id="IPR000994">
    <property type="entry name" value="Pept_M24"/>
</dbReference>
<dbReference type="EMBL" id="JAACJO010000005">
    <property type="protein sequence ID" value="KAF5358504.1"/>
    <property type="molecule type" value="Genomic_DNA"/>
</dbReference>
<name>A0A8H5G4V2_9AGAR</name>
<evidence type="ECO:0000259" key="3">
    <source>
        <dbReference type="Pfam" id="PF00557"/>
    </source>
</evidence>